<keyword evidence="1" id="KW-0732">Signal</keyword>
<evidence type="ECO:0000259" key="3">
    <source>
        <dbReference type="Pfam" id="PF19077"/>
    </source>
</evidence>
<dbReference type="InterPro" id="IPR013783">
    <property type="entry name" value="Ig-like_fold"/>
</dbReference>
<dbReference type="InterPro" id="IPR044016">
    <property type="entry name" value="Big_13"/>
</dbReference>
<dbReference type="Gene3D" id="2.60.40.10">
    <property type="entry name" value="Immunoglobulins"/>
    <property type="match status" value="2"/>
</dbReference>
<dbReference type="InterPro" id="IPR032812">
    <property type="entry name" value="SbsA_Ig"/>
</dbReference>
<dbReference type="Pfam" id="PF13205">
    <property type="entry name" value="Big_5"/>
    <property type="match status" value="2"/>
</dbReference>
<feature type="domain" description="Bacterial Ig-like" evidence="3">
    <location>
        <begin position="252"/>
        <end position="341"/>
    </location>
</feature>
<comment type="caution">
    <text evidence="4">The sequence shown here is derived from an EMBL/GenBank/DDBJ whole genome shotgun (WGS) entry which is preliminary data.</text>
</comment>
<dbReference type="EMBL" id="WWCK01000001">
    <property type="protein sequence ID" value="MYM66093.1"/>
    <property type="molecule type" value="Genomic_DNA"/>
</dbReference>
<gene>
    <name evidence="4" type="ORF">GTP45_04470</name>
</gene>
<dbReference type="RefSeq" id="WP_161012643.1">
    <property type="nucleotide sequence ID" value="NZ_WWCK01000001.1"/>
</dbReference>
<organism evidence="4 5">
    <name type="scientific">Duganella rivi</name>
    <dbReference type="NCBI Taxonomy" id="2666083"/>
    <lineage>
        <taxon>Bacteria</taxon>
        <taxon>Pseudomonadati</taxon>
        <taxon>Pseudomonadota</taxon>
        <taxon>Betaproteobacteria</taxon>
        <taxon>Burkholderiales</taxon>
        <taxon>Oxalobacteraceae</taxon>
        <taxon>Telluria group</taxon>
        <taxon>Duganella</taxon>
    </lineage>
</organism>
<evidence type="ECO:0000313" key="5">
    <source>
        <dbReference type="Proteomes" id="UP000450012"/>
    </source>
</evidence>
<dbReference type="Proteomes" id="UP000450012">
    <property type="component" value="Unassembled WGS sequence"/>
</dbReference>
<evidence type="ECO:0008006" key="6">
    <source>
        <dbReference type="Google" id="ProtNLM"/>
    </source>
</evidence>
<feature type="domain" description="SbsA Ig-like" evidence="2">
    <location>
        <begin position="2"/>
        <end position="109"/>
    </location>
</feature>
<dbReference type="AlphaFoldDB" id="A0A7X4GMG1"/>
<sequence length="998" mass="101460">MSSPVLQSVTSSNNATVVLHFDRAISPGDPSIVISDGFFQTYVGTSGLATRLVGATDQRILDAGNSSLSYNGNDLTITLSSALKNGLSYSVTMGMGSVIDADGHTDGNAAITSPKLFTFVASGSAATVATPTAVVASTLHFVDTGTNSSDYVTATLDQTLTGTYTGTLGANDFVQVSLDNGASWHKATLGANKSWSYSEEVNEDNLTEAGGGSFHGTLLARVSNTAGGSSATASQSYTYSNHPIEIEVGSNFTLSADTGSSTSDRITKTAAQTISGTYSGVLESGQVVQVSVDGGTTWVNASAANGTWSSNTKLNLLTGSDRQVLARVTDGAGNTSEVASASYKLITSTVSLSGHALTLPGSTDSGVSSSDGITQSASKVTLNVAGLHGFHAGDTIEIVDTSHSSAVVGSYVIQSSDLYYGDDYFSINQYNPAQRTTVDINLNSLAAGAHTLAARIVDVAGNTAAASGTTSVTVDNVAPVLSTSAPLEDEIDVSTGLTKLTFTFNENIAIANGTIVTISDDSNSDNVQEITLSSSAVSGKTLTINLTSPLTAGTHYTVQGAIITDIAGNAGVTGDTPMLHFVTAGASSGGSAPDAPVIGYTDTAPASDTNSSSTLHHDGITNNRHISLTGLDPQGVWYYRLSPTGNWLLGDGDGFDLEDGTYAMDQIEVKQTVAGVESNISRIHTPLVVDTEPSSAVVVATPTFSAGANSINGAVSDSTDFSNEFVEVTFDHGATWVQASTTFTGSGTATWSLSGISAQLGNNFGVRLSDQAGNITPFASLPESKPAYYLASGGVTFYHPSDTYTPVFGGSGADTITLGDHAAVFGGNNDTIVTGDDAVITVGANATVTTGNGNNAVIATSGANITTGNGADVITIGTASGATVHAGGGTDLLYLSGLNTISLSSLSGITGIDNLHFSDTGANSLTITTSASLHNFSDADHLTISASASGSTVHLESFVWGAAGTQNGYTIYHDGQGSGSMTLLIAQNITVDMFTQTS</sequence>
<dbReference type="InterPro" id="IPR011049">
    <property type="entry name" value="Serralysin-like_metalloprot_C"/>
</dbReference>
<evidence type="ECO:0000313" key="4">
    <source>
        <dbReference type="EMBL" id="MYM66093.1"/>
    </source>
</evidence>
<evidence type="ECO:0000256" key="1">
    <source>
        <dbReference type="ARBA" id="ARBA00022729"/>
    </source>
</evidence>
<dbReference type="Gene3D" id="2.60.40.1220">
    <property type="match status" value="2"/>
</dbReference>
<accession>A0A7X4GMG1</accession>
<dbReference type="SUPFAM" id="SSF51120">
    <property type="entry name" value="beta-Roll"/>
    <property type="match status" value="1"/>
</dbReference>
<reference evidence="4 5" key="1">
    <citation type="submission" date="2019-12" db="EMBL/GenBank/DDBJ databases">
        <title>Novel species isolated from a subtropical stream in China.</title>
        <authorList>
            <person name="Lu H."/>
        </authorList>
    </citation>
    <scope>NUCLEOTIDE SEQUENCE [LARGE SCALE GENOMIC DNA]</scope>
    <source>
        <strain evidence="4 5">FT55W</strain>
    </source>
</reference>
<name>A0A7X4GMG1_9BURK</name>
<dbReference type="Pfam" id="PF19077">
    <property type="entry name" value="Big_13"/>
    <property type="match status" value="1"/>
</dbReference>
<evidence type="ECO:0000259" key="2">
    <source>
        <dbReference type="Pfam" id="PF13205"/>
    </source>
</evidence>
<keyword evidence="5" id="KW-1185">Reference proteome</keyword>
<dbReference type="InterPro" id="IPR014755">
    <property type="entry name" value="Cu-Rt/internalin_Ig-like"/>
</dbReference>
<protein>
    <recommendedName>
        <fullName evidence="6">Ig-like domain-containing protein</fullName>
    </recommendedName>
</protein>
<feature type="domain" description="SbsA Ig-like" evidence="2">
    <location>
        <begin position="475"/>
        <end position="583"/>
    </location>
</feature>
<proteinExistence type="predicted"/>